<comment type="caution">
    <text evidence="1">The sequence shown here is derived from an EMBL/GenBank/DDBJ whole genome shotgun (WGS) entry which is preliminary data.</text>
</comment>
<dbReference type="Proteomes" id="UP001189429">
    <property type="component" value="Unassembled WGS sequence"/>
</dbReference>
<name>A0ABN9SWU8_9DINO</name>
<gene>
    <name evidence="1" type="ORF">PCOR1329_LOCUS33318</name>
</gene>
<reference evidence="1" key="1">
    <citation type="submission" date="2023-10" db="EMBL/GenBank/DDBJ databases">
        <authorList>
            <person name="Chen Y."/>
            <person name="Shah S."/>
            <person name="Dougan E. K."/>
            <person name="Thang M."/>
            <person name="Chan C."/>
        </authorList>
    </citation>
    <scope>NUCLEOTIDE SEQUENCE [LARGE SCALE GENOMIC DNA]</scope>
</reference>
<sequence length="128" mass="13374">WRAAGGARVAAARGGARGTVAAIRCCPAGLSEREGCWQRRIAATVQARGLWWLAGSWRRTRGGCPRWCSRRAACGGWRAAGGAHVAAVRGGARGARPAVAGGQLAAHAWRLPAVVLEARGLRRLAGSW</sequence>
<feature type="non-terminal residue" evidence="1">
    <location>
        <position position="1"/>
    </location>
</feature>
<accession>A0ABN9SWU8</accession>
<feature type="non-terminal residue" evidence="1">
    <location>
        <position position="128"/>
    </location>
</feature>
<keyword evidence="2" id="KW-1185">Reference proteome</keyword>
<dbReference type="EMBL" id="CAUYUJ010013960">
    <property type="protein sequence ID" value="CAK0836977.1"/>
    <property type="molecule type" value="Genomic_DNA"/>
</dbReference>
<protein>
    <submittedName>
        <fullName evidence="1">Uncharacterized protein</fullName>
    </submittedName>
</protein>
<proteinExistence type="predicted"/>
<evidence type="ECO:0000313" key="2">
    <source>
        <dbReference type="Proteomes" id="UP001189429"/>
    </source>
</evidence>
<evidence type="ECO:0000313" key="1">
    <source>
        <dbReference type="EMBL" id="CAK0836977.1"/>
    </source>
</evidence>
<organism evidence="1 2">
    <name type="scientific">Prorocentrum cordatum</name>
    <dbReference type="NCBI Taxonomy" id="2364126"/>
    <lineage>
        <taxon>Eukaryota</taxon>
        <taxon>Sar</taxon>
        <taxon>Alveolata</taxon>
        <taxon>Dinophyceae</taxon>
        <taxon>Prorocentrales</taxon>
        <taxon>Prorocentraceae</taxon>
        <taxon>Prorocentrum</taxon>
    </lineage>
</organism>